<organism evidence="1 2">
    <name type="scientific">Rhynocoris fuscipes</name>
    <dbReference type="NCBI Taxonomy" id="488301"/>
    <lineage>
        <taxon>Eukaryota</taxon>
        <taxon>Metazoa</taxon>
        <taxon>Ecdysozoa</taxon>
        <taxon>Arthropoda</taxon>
        <taxon>Hexapoda</taxon>
        <taxon>Insecta</taxon>
        <taxon>Pterygota</taxon>
        <taxon>Neoptera</taxon>
        <taxon>Paraneoptera</taxon>
        <taxon>Hemiptera</taxon>
        <taxon>Heteroptera</taxon>
        <taxon>Panheteroptera</taxon>
        <taxon>Cimicomorpha</taxon>
        <taxon>Reduviidae</taxon>
        <taxon>Harpactorinae</taxon>
        <taxon>Harpactorini</taxon>
        <taxon>Rhynocoris</taxon>
    </lineage>
</organism>
<reference evidence="1 2" key="1">
    <citation type="submission" date="2022-12" db="EMBL/GenBank/DDBJ databases">
        <title>Chromosome-level genome assembly of true bugs.</title>
        <authorList>
            <person name="Ma L."/>
            <person name="Li H."/>
        </authorList>
    </citation>
    <scope>NUCLEOTIDE SEQUENCE [LARGE SCALE GENOMIC DNA]</scope>
    <source>
        <strain evidence="1">Lab_2022b</strain>
    </source>
</reference>
<evidence type="ECO:0000313" key="2">
    <source>
        <dbReference type="Proteomes" id="UP001461498"/>
    </source>
</evidence>
<protein>
    <submittedName>
        <fullName evidence="1">Uncharacterized protein</fullName>
    </submittedName>
</protein>
<gene>
    <name evidence="1" type="ORF">O3M35_002983</name>
</gene>
<keyword evidence="2" id="KW-1185">Reference proteome</keyword>
<dbReference type="EMBL" id="JAPXFL010000012">
    <property type="protein sequence ID" value="KAK9498325.1"/>
    <property type="molecule type" value="Genomic_DNA"/>
</dbReference>
<name>A0AAW1CLF7_9HEMI</name>
<accession>A0AAW1CLF7</accession>
<dbReference type="Proteomes" id="UP001461498">
    <property type="component" value="Unassembled WGS sequence"/>
</dbReference>
<comment type="caution">
    <text evidence="1">The sequence shown here is derived from an EMBL/GenBank/DDBJ whole genome shotgun (WGS) entry which is preliminary data.</text>
</comment>
<proteinExistence type="predicted"/>
<evidence type="ECO:0000313" key="1">
    <source>
        <dbReference type="EMBL" id="KAK9498325.1"/>
    </source>
</evidence>
<sequence length="183" mass="21223">MNVKTRPIDFESKMAPTISELADRRRPTFSLEEHLQRSLRLSSQNDPLRCTQSNRTANKSCLLNKTAVCAVMGLVVEQELREGDSPTLASSNSHLYRDVQRSRRHTCVSRKEDLIDLTLRTMVLLKRNQLLQKKLTALQKETRAFVMSTLKEQQQQQHQQQHQQQQQMQQLNTTVIDQTADRP</sequence>
<dbReference type="AlphaFoldDB" id="A0AAW1CLF7"/>